<organism evidence="6 7">
    <name type="scientific">Tianweitania populi</name>
    <dbReference type="NCBI Taxonomy" id="1607949"/>
    <lineage>
        <taxon>Bacteria</taxon>
        <taxon>Pseudomonadati</taxon>
        <taxon>Pseudomonadota</taxon>
        <taxon>Alphaproteobacteria</taxon>
        <taxon>Hyphomicrobiales</taxon>
        <taxon>Phyllobacteriaceae</taxon>
        <taxon>Tianweitania</taxon>
    </lineage>
</organism>
<comment type="function">
    <text evidence="5">Plays a role in cell envelope biogenesis, maintenance of cell envelope integrity and membrane homeostasis.</text>
</comment>
<dbReference type="InterPro" id="IPR006008">
    <property type="entry name" value="YciB"/>
</dbReference>
<dbReference type="AlphaFoldDB" id="A0A8J3GLB9"/>
<dbReference type="PANTHER" id="PTHR36917">
    <property type="entry name" value="INTRACELLULAR SEPTATION PROTEIN A-RELATED"/>
    <property type="match status" value="1"/>
</dbReference>
<proteinExistence type="inferred from homology"/>
<reference evidence="6" key="2">
    <citation type="submission" date="2020-09" db="EMBL/GenBank/DDBJ databases">
        <authorList>
            <person name="Sun Q."/>
            <person name="Kim S."/>
        </authorList>
    </citation>
    <scope>NUCLEOTIDE SEQUENCE</scope>
    <source>
        <strain evidence="6">KCTC 42249</strain>
    </source>
</reference>
<comment type="similarity">
    <text evidence="5">Belongs to the YciB family.</text>
</comment>
<keyword evidence="4 5" id="KW-0472">Membrane</keyword>
<dbReference type="Pfam" id="PF04279">
    <property type="entry name" value="IspA"/>
    <property type="match status" value="1"/>
</dbReference>
<feature type="transmembrane region" description="Helical" evidence="5">
    <location>
        <begin position="156"/>
        <end position="176"/>
    </location>
</feature>
<evidence type="ECO:0000256" key="5">
    <source>
        <dbReference type="HAMAP-Rule" id="MF_00189"/>
    </source>
</evidence>
<dbReference type="PANTHER" id="PTHR36917:SF1">
    <property type="entry name" value="INNER MEMBRANE-SPANNING PROTEIN YCIB"/>
    <property type="match status" value="1"/>
</dbReference>
<name>A0A8J3GLB9_9HYPH</name>
<evidence type="ECO:0000313" key="7">
    <source>
        <dbReference type="Proteomes" id="UP000630142"/>
    </source>
</evidence>
<reference evidence="6" key="1">
    <citation type="journal article" date="2014" name="Int. J. Syst. Evol. Microbiol.">
        <title>Complete genome sequence of Corynebacterium casei LMG S-19264T (=DSM 44701T), isolated from a smear-ripened cheese.</title>
        <authorList>
            <consortium name="US DOE Joint Genome Institute (JGI-PGF)"/>
            <person name="Walter F."/>
            <person name="Albersmeier A."/>
            <person name="Kalinowski J."/>
            <person name="Ruckert C."/>
        </authorList>
    </citation>
    <scope>NUCLEOTIDE SEQUENCE</scope>
    <source>
        <strain evidence="6">KCTC 42249</strain>
    </source>
</reference>
<keyword evidence="2 5" id="KW-0812">Transmembrane</keyword>
<keyword evidence="7" id="KW-1185">Reference proteome</keyword>
<comment type="caution">
    <text evidence="6">The sequence shown here is derived from an EMBL/GenBank/DDBJ whole genome shotgun (WGS) entry which is preliminary data.</text>
</comment>
<evidence type="ECO:0000256" key="3">
    <source>
        <dbReference type="ARBA" id="ARBA00022989"/>
    </source>
</evidence>
<comment type="subcellular location">
    <subcellularLocation>
        <location evidence="5">Cell inner membrane</location>
        <topology evidence="5">Multi-pass membrane protein</topology>
    </subcellularLocation>
</comment>
<evidence type="ECO:0000256" key="1">
    <source>
        <dbReference type="ARBA" id="ARBA00022475"/>
    </source>
</evidence>
<dbReference type="GO" id="GO:0005886">
    <property type="term" value="C:plasma membrane"/>
    <property type="evidence" value="ECO:0007669"/>
    <property type="project" value="UniProtKB-SubCell"/>
</dbReference>
<accession>A0A8J3GLB9</accession>
<evidence type="ECO:0000256" key="4">
    <source>
        <dbReference type="ARBA" id="ARBA00023136"/>
    </source>
</evidence>
<evidence type="ECO:0000313" key="6">
    <source>
        <dbReference type="EMBL" id="GHD18352.1"/>
    </source>
</evidence>
<gene>
    <name evidence="5" type="primary">yciB</name>
    <name evidence="6" type="ORF">GCM10016234_28730</name>
</gene>
<protein>
    <recommendedName>
        <fullName evidence="5">Inner membrane-spanning protein YciB</fullName>
    </recommendedName>
</protein>
<keyword evidence="5" id="KW-0997">Cell inner membrane</keyword>
<dbReference type="RefSeq" id="WP_189504972.1">
    <property type="nucleotide sequence ID" value="NZ_BMZQ01000002.1"/>
</dbReference>
<feature type="transmembrane region" description="Helical" evidence="5">
    <location>
        <begin position="182"/>
        <end position="205"/>
    </location>
</feature>
<dbReference type="Proteomes" id="UP000630142">
    <property type="component" value="Unassembled WGS sequence"/>
</dbReference>
<dbReference type="HAMAP" id="MF_00189">
    <property type="entry name" value="YciB"/>
    <property type="match status" value="1"/>
</dbReference>
<feature type="transmembrane region" description="Helical" evidence="5">
    <location>
        <begin position="85"/>
        <end position="104"/>
    </location>
</feature>
<keyword evidence="1 5" id="KW-1003">Cell membrane</keyword>
<sequence length="219" mass="24608">MTSPILERAPGDPRKKAINPALKFALELGPGLVFFFVTLRGEWLAAKFPILASIGEPILIATAFFMVATALSLAVSWLLTRSLPIMPLVSTVVVFVFGALALYLQDKTFAFMKPTIINALFGTVLLVGLAFRRSLLAYVFDSAFELDAEGWRKLTLRWGVFFLFLAVLNEVVWRNFAENTWLFFKVWGTIPITTLFTIAQMPLILRHEIKQPAQEKHTS</sequence>
<feature type="transmembrane region" description="Helical" evidence="5">
    <location>
        <begin position="116"/>
        <end position="135"/>
    </location>
</feature>
<evidence type="ECO:0000256" key="2">
    <source>
        <dbReference type="ARBA" id="ARBA00022692"/>
    </source>
</evidence>
<keyword evidence="3 5" id="KW-1133">Transmembrane helix</keyword>
<feature type="transmembrane region" description="Helical" evidence="5">
    <location>
        <begin position="58"/>
        <end position="78"/>
    </location>
</feature>
<feature type="transmembrane region" description="Helical" evidence="5">
    <location>
        <begin position="21"/>
        <end position="38"/>
    </location>
</feature>
<dbReference type="EMBL" id="BMZQ01000002">
    <property type="protein sequence ID" value="GHD18352.1"/>
    <property type="molecule type" value="Genomic_DNA"/>
</dbReference>
<dbReference type="NCBIfam" id="NF001323">
    <property type="entry name" value="PRK00259.1-1"/>
    <property type="match status" value="1"/>
</dbReference>